<feature type="region of interest" description="Disordered" evidence="1">
    <location>
        <begin position="1"/>
        <end position="40"/>
    </location>
</feature>
<evidence type="ECO:0000313" key="2">
    <source>
        <dbReference type="EMBL" id="CAD5123118.1"/>
    </source>
</evidence>
<keyword evidence="3" id="KW-1185">Reference proteome</keyword>
<comment type="caution">
    <text evidence="2">The sequence shown here is derived from an EMBL/GenBank/DDBJ whole genome shotgun (WGS) entry which is preliminary data.</text>
</comment>
<dbReference type="Proteomes" id="UP000549394">
    <property type="component" value="Unassembled WGS sequence"/>
</dbReference>
<proteinExistence type="predicted"/>
<reference evidence="2 3" key="1">
    <citation type="submission" date="2020-08" db="EMBL/GenBank/DDBJ databases">
        <authorList>
            <person name="Hejnol A."/>
        </authorList>
    </citation>
    <scope>NUCLEOTIDE SEQUENCE [LARGE SCALE GENOMIC DNA]</scope>
</reference>
<accession>A0A7I8W5D0</accession>
<feature type="compositionally biased region" description="Low complexity" evidence="1">
    <location>
        <begin position="9"/>
        <end position="18"/>
    </location>
</feature>
<organism evidence="2 3">
    <name type="scientific">Dimorphilus gyrociliatus</name>
    <dbReference type="NCBI Taxonomy" id="2664684"/>
    <lineage>
        <taxon>Eukaryota</taxon>
        <taxon>Metazoa</taxon>
        <taxon>Spiralia</taxon>
        <taxon>Lophotrochozoa</taxon>
        <taxon>Annelida</taxon>
        <taxon>Polychaeta</taxon>
        <taxon>Polychaeta incertae sedis</taxon>
        <taxon>Dinophilidae</taxon>
        <taxon>Dimorphilus</taxon>
    </lineage>
</organism>
<feature type="compositionally biased region" description="Basic and acidic residues" evidence="1">
    <location>
        <begin position="20"/>
        <end position="37"/>
    </location>
</feature>
<dbReference type="EMBL" id="CAJFCJ010000019">
    <property type="protein sequence ID" value="CAD5123118.1"/>
    <property type="molecule type" value="Genomic_DNA"/>
</dbReference>
<name>A0A7I8W5D0_9ANNE</name>
<evidence type="ECO:0000313" key="3">
    <source>
        <dbReference type="Proteomes" id="UP000549394"/>
    </source>
</evidence>
<sequence>MGCSSTKQPSPNSSSNSNLIEEKVEDAISDKQVDEPKRVRKKWKQSTVSSVYSNRGEIKFLRKTATVHQKQKTPHHPPETCEKVERFRVSYNNDSPYAQHLKKKR</sequence>
<protein>
    <submittedName>
        <fullName evidence="2">Uncharacterized protein</fullName>
    </submittedName>
</protein>
<gene>
    <name evidence="2" type="ORF">DGYR_LOCUS10834</name>
</gene>
<dbReference type="AlphaFoldDB" id="A0A7I8W5D0"/>
<evidence type="ECO:0000256" key="1">
    <source>
        <dbReference type="SAM" id="MobiDB-lite"/>
    </source>
</evidence>